<dbReference type="OrthoDB" id="421194at2759"/>
<feature type="domain" description="Helicase C-terminal" evidence="5">
    <location>
        <begin position="1116"/>
        <end position="1266"/>
    </location>
</feature>
<dbReference type="Gene3D" id="3.30.70.270">
    <property type="match status" value="1"/>
</dbReference>
<evidence type="ECO:0000313" key="7">
    <source>
        <dbReference type="Proteomes" id="UP000186817"/>
    </source>
</evidence>
<dbReference type="SUPFAM" id="SSF52540">
    <property type="entry name" value="P-loop containing nucleoside triphosphate hydrolases"/>
    <property type="match status" value="1"/>
</dbReference>
<dbReference type="InterPro" id="IPR014001">
    <property type="entry name" value="Helicase_ATP-bd"/>
</dbReference>
<feature type="domain" description="Reverse transcriptase" evidence="3">
    <location>
        <begin position="1"/>
        <end position="190"/>
    </location>
</feature>
<dbReference type="Proteomes" id="UP000186817">
    <property type="component" value="Unassembled WGS sequence"/>
</dbReference>
<feature type="region of interest" description="Disordered" evidence="1">
    <location>
        <begin position="1293"/>
        <end position="1389"/>
    </location>
</feature>
<feature type="transmembrane region" description="Helical" evidence="2">
    <location>
        <begin position="891"/>
        <end position="918"/>
    </location>
</feature>
<dbReference type="SUPFAM" id="SSF56672">
    <property type="entry name" value="DNA/RNA polymerases"/>
    <property type="match status" value="1"/>
</dbReference>
<dbReference type="Pfam" id="PF00078">
    <property type="entry name" value="RVT_1"/>
    <property type="match status" value="1"/>
</dbReference>
<dbReference type="InterPro" id="IPR027417">
    <property type="entry name" value="P-loop_NTPase"/>
</dbReference>
<feature type="domain" description="Helicase ATP-binding" evidence="4">
    <location>
        <begin position="996"/>
        <end position="1097"/>
    </location>
</feature>
<keyword evidence="6" id="KW-0547">Nucleotide-binding</keyword>
<dbReference type="CDD" id="cd18785">
    <property type="entry name" value="SF2_C"/>
    <property type="match status" value="1"/>
</dbReference>
<keyword evidence="6" id="KW-0067">ATP-binding</keyword>
<evidence type="ECO:0000259" key="4">
    <source>
        <dbReference type="PROSITE" id="PS51192"/>
    </source>
</evidence>
<evidence type="ECO:0000259" key="5">
    <source>
        <dbReference type="PROSITE" id="PS51194"/>
    </source>
</evidence>
<sequence>MKLFKQHTGRQLLLCKLDISQAFDTLSHHAIWRFLYDTDASPEALALWAMCRETRVCLQLGSQMWTQGLERGVLQGTSFSADLFSRILDYFCTGLIERWQQAQHSVFQKFSLPHALLFADDILLFAATEAEMQSKLHALQLTLESIGLRLNLAKCSVLDQEDGTTPGIWGRHSCVPLQGVDHLVYLGVPLSYKATPLGQLGLSLSKLSSAFFGLRRLFDHPDTPVCEKLLLFQTYITSKWTWCCPVIFLSRLRGEYDFEETSREGQGGVVAGASVGGGRAYVKLTALTFQDFVIFVSLPAMAQPTQVQPEPLTGQVRTRAPGPMPPPPPQLPATDQSVFVGSFFDHQILLQVLTVLLTLMVVAVVRLVTSWWQDKTPPEGSSRKVKKDGDRATPVATQQAGPSAEADDDKGQEPAAAPNKPDKGIVKDDGAPPKAAVTVDATTTPTAAPNTGSDDKKSAGAATTTTVDSKTKAAPDGPGTPAVTPHSMLQEIQAVHKLVKTLTDGGAPPDMKKVNGEMENLRKDVTTIMKFLSSSDKDLKDLSGRLSALETVLQAVNARVCTLSSNLDIHAKSTESYLKEALKSISVVGGAAKTFHADTQVLIGAKHDNLEQGIKSCINKVTNCDYESHTSLAKTLSDLSKQTYDMGQELLAALHFVQGEQGTTKDNLWQIANVLSDTVEQVKIIRDYCERPVPVNVQSTGPSTPMHPPPTYEPSIHGARQQLHLQTAIPVARGAPASSTPQVNIDMGEDKSFLDFLARDLECRFDATCESTFKEHLGQSLPGTIIPLDAPFVFVGSPPYWKLECYSPGAVSKTSRVSASGEERMGMFTEGLTSMGECLLNSFSAALRCRFQLLSAVLETPTGLFCAALLVRGESRQAGAPDLWSWEQPGFVAQTGILVILIACGSLAIVFIAALLLIRNSVWICALHRAALQGEQDTWMLHLFCTKRREYAHSRDATFMERLRALAREALTWPFLKDQQRLMWAAVLEFDVVPTQVLVTVPSRVLLEQFAEEFPTYCKVGMGYNKNIDHDSKGFVAITDSVHRLQKIRFSSIFMDEAHHNIPPGMPEGRELYKFSATHEQDTDFQYSMGQAIEDGVLCDYDLTVPVTTKGHPYLCLAQLLLAHTGRFRRVLAYCNSVREAQTFQEVLEALGLAAWHMNGATPLKTRQKIMAAFAGPLRKPVHVLVTVQVLGEGVNIPNADTCMFVEPRNSYRSIVQAIGGVLRHSSAKPLAHIVLPAVAAVANTTPRQSPFVATRKGPVQLDDVSEAGDSSMFQPETVLEASCLESPRAGSSHRAFSRARKPSPELACHPLCQSQKIRGVSRSEHDDEHWDGRSAGRGCGTFRSRDSQSRSCADSKRLPRQEARHIVQDQSHRPTVSGKAQSEPLPEKHASTQFGAGLVLAASPAIGQTQANELRPNGKTHARMPWQSVGVKKSSGREARLLVPDECYDDNTQLERFMAVIGHADSRLLQQPLESRVWFADARTAKTATTLSRIAKVIFDKLMFALSQSDRWELRLQALETFAASYGRLPLEKGQTRQEMLLGQWLRNAGVRIRRQSLTSCRVHRLLNSTSRQLRDRVQEWLGQDSGFMERCKSLQDFVCMHQRLSNITQFTKADDSTEYRLAYFLSSIKKGALHLTPSRLAQVRDTHPLVARLLDNWTGSGVKMKIWQTRWTQLMRFLTEAGRLPTSNRPQEKPLYWWLITQKYKFLLLPQALQAQLLNNDVVAAYVASL</sequence>
<dbReference type="Gene3D" id="3.40.50.300">
    <property type="entry name" value="P-loop containing nucleotide triphosphate hydrolases"/>
    <property type="match status" value="1"/>
</dbReference>
<comment type="caution">
    <text evidence="6">The sequence shown here is derived from an EMBL/GenBank/DDBJ whole genome shotgun (WGS) entry which is preliminary data.</text>
</comment>
<dbReference type="PANTHER" id="PTHR47027">
    <property type="entry name" value="REVERSE TRANSCRIPTASE DOMAIN-CONTAINING PROTEIN"/>
    <property type="match status" value="1"/>
</dbReference>
<feature type="compositionally biased region" description="Pro residues" evidence="1">
    <location>
        <begin position="322"/>
        <end position="331"/>
    </location>
</feature>
<dbReference type="EMBL" id="LSRX01000682">
    <property type="protein sequence ID" value="OLP91036.1"/>
    <property type="molecule type" value="Genomic_DNA"/>
</dbReference>
<feature type="region of interest" description="Disordered" evidence="1">
    <location>
        <begin position="374"/>
        <end position="484"/>
    </location>
</feature>
<dbReference type="InterPro" id="IPR000477">
    <property type="entry name" value="RT_dom"/>
</dbReference>
<feature type="compositionally biased region" description="Basic and acidic residues" evidence="1">
    <location>
        <begin position="420"/>
        <end position="431"/>
    </location>
</feature>
<dbReference type="InterPro" id="IPR001650">
    <property type="entry name" value="Helicase_C-like"/>
</dbReference>
<keyword evidence="6" id="KW-0378">Hydrolase</keyword>
<keyword evidence="2" id="KW-0812">Transmembrane</keyword>
<name>A0A1Q9D7D0_SYMMI</name>
<keyword evidence="6" id="KW-0347">Helicase</keyword>
<evidence type="ECO:0000256" key="1">
    <source>
        <dbReference type="SAM" id="MobiDB-lite"/>
    </source>
</evidence>
<evidence type="ECO:0000313" key="6">
    <source>
        <dbReference type="EMBL" id="OLP91036.1"/>
    </source>
</evidence>
<feature type="compositionally biased region" description="Basic and acidic residues" evidence="1">
    <location>
        <begin position="1344"/>
        <end position="1373"/>
    </location>
</feature>
<keyword evidence="2" id="KW-0472">Membrane</keyword>
<feature type="compositionally biased region" description="Low complexity" evidence="1">
    <location>
        <begin position="432"/>
        <end position="451"/>
    </location>
</feature>
<proteinExistence type="predicted"/>
<dbReference type="SMART" id="SM00490">
    <property type="entry name" value="HELICc"/>
    <property type="match status" value="1"/>
</dbReference>
<dbReference type="InterPro" id="IPR043502">
    <property type="entry name" value="DNA/RNA_pol_sf"/>
</dbReference>
<keyword evidence="2" id="KW-1133">Transmembrane helix</keyword>
<keyword evidence="7" id="KW-1185">Reference proteome</keyword>
<dbReference type="GO" id="GO:0004386">
    <property type="term" value="F:helicase activity"/>
    <property type="evidence" value="ECO:0007669"/>
    <property type="project" value="UniProtKB-KW"/>
</dbReference>
<evidence type="ECO:0000259" key="3">
    <source>
        <dbReference type="PROSITE" id="PS50878"/>
    </source>
</evidence>
<feature type="compositionally biased region" description="Basic and acidic residues" evidence="1">
    <location>
        <begin position="1322"/>
        <end position="1335"/>
    </location>
</feature>
<protein>
    <submittedName>
        <fullName evidence="6">Putative helicase</fullName>
    </submittedName>
</protein>
<dbReference type="PROSITE" id="PS50878">
    <property type="entry name" value="RT_POL"/>
    <property type="match status" value="1"/>
</dbReference>
<dbReference type="InterPro" id="IPR043128">
    <property type="entry name" value="Rev_trsase/Diguanyl_cyclase"/>
</dbReference>
<dbReference type="Pfam" id="PF00271">
    <property type="entry name" value="Helicase_C"/>
    <property type="match status" value="1"/>
</dbReference>
<dbReference type="PROSITE" id="PS51194">
    <property type="entry name" value="HELICASE_CTER"/>
    <property type="match status" value="1"/>
</dbReference>
<accession>A0A1Q9D7D0</accession>
<evidence type="ECO:0000256" key="2">
    <source>
        <dbReference type="SAM" id="Phobius"/>
    </source>
</evidence>
<gene>
    <name evidence="6" type="primary">Ken-052</name>
    <name evidence="6" type="ORF">AK812_SmicGene27316</name>
</gene>
<feature type="region of interest" description="Disordered" evidence="1">
    <location>
        <begin position="306"/>
        <end position="333"/>
    </location>
</feature>
<dbReference type="PROSITE" id="PS51192">
    <property type="entry name" value="HELICASE_ATP_BIND_1"/>
    <property type="match status" value="1"/>
</dbReference>
<dbReference type="PANTHER" id="PTHR47027:SF20">
    <property type="entry name" value="REVERSE TRANSCRIPTASE-LIKE PROTEIN WITH RNA-DIRECTED DNA POLYMERASE DOMAIN"/>
    <property type="match status" value="1"/>
</dbReference>
<reference evidence="6 7" key="1">
    <citation type="submission" date="2016-02" db="EMBL/GenBank/DDBJ databases">
        <title>Genome analysis of coral dinoflagellate symbionts highlights evolutionary adaptations to a symbiotic lifestyle.</title>
        <authorList>
            <person name="Aranda M."/>
            <person name="Li Y."/>
            <person name="Liew Y.J."/>
            <person name="Baumgarten S."/>
            <person name="Simakov O."/>
            <person name="Wilson M."/>
            <person name="Piel J."/>
            <person name="Ashoor H."/>
            <person name="Bougouffa S."/>
            <person name="Bajic V.B."/>
            <person name="Ryu T."/>
            <person name="Ravasi T."/>
            <person name="Bayer T."/>
            <person name="Micklem G."/>
            <person name="Kim H."/>
            <person name="Bhak J."/>
            <person name="Lajeunesse T.C."/>
            <person name="Voolstra C.R."/>
        </authorList>
    </citation>
    <scope>NUCLEOTIDE SEQUENCE [LARGE SCALE GENOMIC DNA]</scope>
    <source>
        <strain evidence="6 7">CCMP2467</strain>
    </source>
</reference>
<organism evidence="6 7">
    <name type="scientific">Symbiodinium microadriaticum</name>
    <name type="common">Dinoflagellate</name>
    <name type="synonym">Zooxanthella microadriatica</name>
    <dbReference type="NCBI Taxonomy" id="2951"/>
    <lineage>
        <taxon>Eukaryota</taxon>
        <taxon>Sar</taxon>
        <taxon>Alveolata</taxon>
        <taxon>Dinophyceae</taxon>
        <taxon>Suessiales</taxon>
        <taxon>Symbiodiniaceae</taxon>
        <taxon>Symbiodinium</taxon>
    </lineage>
</organism>
<feature type="transmembrane region" description="Helical" evidence="2">
    <location>
        <begin position="348"/>
        <end position="368"/>
    </location>
</feature>